<reference evidence="2" key="1">
    <citation type="submission" date="2021-06" db="EMBL/GenBank/DDBJ databases">
        <title>Bradyrhizobium sp. S2-11-2 Genome sequencing.</title>
        <authorList>
            <person name="Jin L."/>
        </authorList>
    </citation>
    <scope>NUCLEOTIDE SEQUENCE</scope>
    <source>
        <strain evidence="2">S2-11-2</strain>
    </source>
</reference>
<dbReference type="GO" id="GO:0008168">
    <property type="term" value="F:methyltransferase activity"/>
    <property type="evidence" value="ECO:0007669"/>
    <property type="project" value="UniProtKB-KW"/>
</dbReference>
<dbReference type="KEGG" id="bsei:KMZ68_13955"/>
<dbReference type="InterPro" id="IPR029063">
    <property type="entry name" value="SAM-dependent_MTases_sf"/>
</dbReference>
<dbReference type="PANTHER" id="PTHR34203">
    <property type="entry name" value="METHYLTRANSFERASE, FKBM FAMILY PROTEIN"/>
    <property type="match status" value="1"/>
</dbReference>
<dbReference type="AlphaFoldDB" id="A0A975NJ68"/>
<gene>
    <name evidence="2" type="ORF">KMZ68_13955</name>
</gene>
<keyword evidence="2" id="KW-0489">Methyltransferase</keyword>
<evidence type="ECO:0000313" key="3">
    <source>
        <dbReference type="Proteomes" id="UP000680805"/>
    </source>
</evidence>
<evidence type="ECO:0000313" key="2">
    <source>
        <dbReference type="EMBL" id="QWG16148.1"/>
    </source>
</evidence>
<dbReference type="SUPFAM" id="SSF53335">
    <property type="entry name" value="S-adenosyl-L-methionine-dependent methyltransferases"/>
    <property type="match status" value="1"/>
</dbReference>
<name>A0A975NJ68_9BRAD</name>
<dbReference type="Proteomes" id="UP000680805">
    <property type="component" value="Chromosome"/>
</dbReference>
<dbReference type="InterPro" id="IPR052514">
    <property type="entry name" value="SAM-dependent_MTase"/>
</dbReference>
<evidence type="ECO:0000259" key="1">
    <source>
        <dbReference type="Pfam" id="PF05050"/>
    </source>
</evidence>
<keyword evidence="2" id="KW-0808">Transferase</keyword>
<dbReference type="NCBIfam" id="TIGR01444">
    <property type="entry name" value="fkbM_fam"/>
    <property type="match status" value="1"/>
</dbReference>
<dbReference type="InterPro" id="IPR006342">
    <property type="entry name" value="FkbM_mtfrase"/>
</dbReference>
<dbReference type="Pfam" id="PF05050">
    <property type="entry name" value="Methyltransf_21"/>
    <property type="match status" value="1"/>
</dbReference>
<dbReference type="GO" id="GO:0032259">
    <property type="term" value="P:methylation"/>
    <property type="evidence" value="ECO:0007669"/>
    <property type="project" value="UniProtKB-KW"/>
</dbReference>
<dbReference type="RefSeq" id="WP_215611886.1">
    <property type="nucleotide sequence ID" value="NZ_CP076135.1"/>
</dbReference>
<dbReference type="EMBL" id="CP076135">
    <property type="protein sequence ID" value="QWG16148.1"/>
    <property type="molecule type" value="Genomic_DNA"/>
</dbReference>
<protein>
    <submittedName>
        <fullName evidence="2">FkbM family methyltransferase</fullName>
    </submittedName>
</protein>
<organism evidence="2 3">
    <name type="scientific">Bradyrhizobium sediminis</name>
    <dbReference type="NCBI Taxonomy" id="2840469"/>
    <lineage>
        <taxon>Bacteria</taxon>
        <taxon>Pseudomonadati</taxon>
        <taxon>Pseudomonadota</taxon>
        <taxon>Alphaproteobacteria</taxon>
        <taxon>Hyphomicrobiales</taxon>
        <taxon>Nitrobacteraceae</taxon>
        <taxon>Bradyrhizobium</taxon>
    </lineage>
</organism>
<feature type="domain" description="Methyltransferase FkbM" evidence="1">
    <location>
        <begin position="51"/>
        <end position="226"/>
    </location>
</feature>
<dbReference type="PANTHER" id="PTHR34203:SF15">
    <property type="entry name" value="SLL1173 PROTEIN"/>
    <property type="match status" value="1"/>
</dbReference>
<proteinExistence type="predicted"/>
<sequence>MIRSLAARNLSARQKSSIRNIAYRLGGYTRRPVEVLVEDVVLNDGARTFLQIGANDGYLSDPLNLAIFRHRLTGTFVEPQSNYYRELQRTYRNFPGMVFLQCAIAAEKGAMTMYTLDCSGGRLPGWAHGVGTLSHEQIRKFGDQIDNIESYIRSDEVQCITVADLLDRAAHRDPDVIVVDAEGFDHLILSQFDFARLSTKLVIYETESMTKADAADLARKLEEGGFAIFEAEQDTIALKRDTETFRRKNAAGSRAA</sequence>
<accession>A0A975NJ68</accession>
<dbReference type="Gene3D" id="3.40.50.150">
    <property type="entry name" value="Vaccinia Virus protein VP39"/>
    <property type="match status" value="1"/>
</dbReference>